<sequence length="42" mass="4708">MKSILRAASGAGQFEKLRCLISCANRTWRPLDSSAYQYQDAT</sequence>
<reference evidence="1 2" key="1">
    <citation type="journal article" date="2015" name="Genome Announc.">
        <title>Genome Sequence of Mushroom Soft-Rot Pathogen Janthinobacterium agaricidamnosum.</title>
        <authorList>
            <person name="Graupner K."/>
            <person name="Lackner G."/>
            <person name="Hertweck C."/>
        </authorList>
    </citation>
    <scope>NUCLEOTIDE SEQUENCE [LARGE SCALE GENOMIC DNA]</scope>
    <source>
        <strain evidence="2">NBRC 102515 / DSM 9628</strain>
    </source>
</reference>
<gene>
    <name evidence="1" type="ORF">GJA_5136</name>
</gene>
<evidence type="ECO:0000313" key="2">
    <source>
        <dbReference type="Proteomes" id="UP000027604"/>
    </source>
</evidence>
<evidence type="ECO:0000313" key="1">
    <source>
        <dbReference type="EMBL" id="CDG85733.1"/>
    </source>
</evidence>
<proteinExistence type="predicted"/>
<dbReference type="Proteomes" id="UP000027604">
    <property type="component" value="Chromosome I"/>
</dbReference>
<dbReference type="KEGG" id="jag:GJA_5136"/>
<keyword evidence="2" id="KW-1185">Reference proteome</keyword>
<dbReference type="AlphaFoldDB" id="W0VE92"/>
<dbReference type="HOGENOM" id="CLU_3252718_0_0_4"/>
<organism evidence="1 2">
    <name type="scientific">Janthinobacterium agaricidamnosum NBRC 102515 = DSM 9628</name>
    <dbReference type="NCBI Taxonomy" id="1349767"/>
    <lineage>
        <taxon>Bacteria</taxon>
        <taxon>Pseudomonadati</taxon>
        <taxon>Pseudomonadota</taxon>
        <taxon>Betaproteobacteria</taxon>
        <taxon>Burkholderiales</taxon>
        <taxon>Oxalobacteraceae</taxon>
        <taxon>Janthinobacterium</taxon>
    </lineage>
</organism>
<dbReference type="EMBL" id="HG322949">
    <property type="protein sequence ID" value="CDG85733.1"/>
    <property type="molecule type" value="Genomic_DNA"/>
</dbReference>
<accession>W0VE92</accession>
<protein>
    <submittedName>
        <fullName evidence="1">Uncharacterized protein</fullName>
    </submittedName>
</protein>
<name>W0VE92_9BURK</name>
<dbReference type="PATRIC" id="fig|1349767.4.peg.1743"/>